<keyword evidence="3" id="KW-1185">Reference proteome</keyword>
<feature type="signal peptide" evidence="1">
    <location>
        <begin position="1"/>
        <end position="21"/>
    </location>
</feature>
<organism evidence="2 3">
    <name type="scientific">Mucilaginibacter conchicola</name>
    <dbReference type="NCBI Taxonomy" id="2303333"/>
    <lineage>
        <taxon>Bacteria</taxon>
        <taxon>Pseudomonadati</taxon>
        <taxon>Bacteroidota</taxon>
        <taxon>Sphingobacteriia</taxon>
        <taxon>Sphingobacteriales</taxon>
        <taxon>Sphingobacteriaceae</taxon>
        <taxon>Mucilaginibacter</taxon>
    </lineage>
</organism>
<gene>
    <name evidence="2" type="ORF">D0C36_23635</name>
</gene>
<evidence type="ECO:0000313" key="2">
    <source>
        <dbReference type="EMBL" id="RFZ90022.1"/>
    </source>
</evidence>
<comment type="caution">
    <text evidence="2">The sequence shown here is derived from an EMBL/GenBank/DDBJ whole genome shotgun (WGS) entry which is preliminary data.</text>
</comment>
<dbReference type="EMBL" id="QWDC01000006">
    <property type="protein sequence ID" value="RFZ90022.1"/>
    <property type="molecule type" value="Genomic_DNA"/>
</dbReference>
<reference evidence="2 3" key="1">
    <citation type="submission" date="2018-08" db="EMBL/GenBank/DDBJ databases">
        <title>Mucilaginibacter sp. MYSH2.</title>
        <authorList>
            <person name="Seo T."/>
        </authorList>
    </citation>
    <scope>NUCLEOTIDE SEQUENCE [LARGE SCALE GENOMIC DNA]</scope>
    <source>
        <strain evidence="2 3">MYSH2</strain>
    </source>
</reference>
<keyword evidence="1" id="KW-0732">Signal</keyword>
<feature type="chain" id="PRO_5016706390" evidence="1">
    <location>
        <begin position="22"/>
        <end position="146"/>
    </location>
</feature>
<sequence length="146" mass="16237">MIRMKIFAMLLFVIAGSYGCANDTSNDVHKRIIYNAHGLRVITSFSDRKQQTISLLYGNALALQSAKTGIHDKGEVFELVTFKQANNKYWYGSYINGAVQSIELVTSYAADKNAIAFKYKIPQGQVTGNADIRIKGITSHRALLFP</sequence>
<proteinExistence type="predicted"/>
<evidence type="ECO:0000313" key="3">
    <source>
        <dbReference type="Proteomes" id="UP000264217"/>
    </source>
</evidence>
<name>A0A372NM40_9SPHI</name>
<dbReference type="PROSITE" id="PS51257">
    <property type="entry name" value="PROKAR_LIPOPROTEIN"/>
    <property type="match status" value="1"/>
</dbReference>
<protein>
    <submittedName>
        <fullName evidence="2">Uncharacterized protein</fullName>
    </submittedName>
</protein>
<accession>A0A372NM40</accession>
<evidence type="ECO:0000256" key="1">
    <source>
        <dbReference type="SAM" id="SignalP"/>
    </source>
</evidence>
<dbReference type="AlphaFoldDB" id="A0A372NM40"/>
<dbReference type="Proteomes" id="UP000264217">
    <property type="component" value="Unassembled WGS sequence"/>
</dbReference>